<dbReference type="OrthoDB" id="2748701at2759"/>
<dbReference type="EMBL" id="ML213526">
    <property type="protein sequence ID" value="TFK47058.1"/>
    <property type="molecule type" value="Genomic_DNA"/>
</dbReference>
<evidence type="ECO:0008006" key="3">
    <source>
        <dbReference type="Google" id="ProtNLM"/>
    </source>
</evidence>
<protein>
    <recommendedName>
        <fullName evidence="3">F-box domain-containing protein</fullName>
    </recommendedName>
</protein>
<gene>
    <name evidence="1" type="ORF">OE88DRAFT_1739083</name>
</gene>
<reference evidence="1 2" key="1">
    <citation type="journal article" date="2019" name="Nat. Ecol. Evol.">
        <title>Megaphylogeny resolves global patterns of mushroom evolution.</title>
        <authorList>
            <person name="Varga T."/>
            <person name="Krizsan K."/>
            <person name="Foldi C."/>
            <person name="Dima B."/>
            <person name="Sanchez-Garcia M."/>
            <person name="Sanchez-Ramirez S."/>
            <person name="Szollosi G.J."/>
            <person name="Szarkandi J.G."/>
            <person name="Papp V."/>
            <person name="Albert L."/>
            <person name="Andreopoulos W."/>
            <person name="Angelini C."/>
            <person name="Antonin V."/>
            <person name="Barry K.W."/>
            <person name="Bougher N.L."/>
            <person name="Buchanan P."/>
            <person name="Buyck B."/>
            <person name="Bense V."/>
            <person name="Catcheside P."/>
            <person name="Chovatia M."/>
            <person name="Cooper J."/>
            <person name="Damon W."/>
            <person name="Desjardin D."/>
            <person name="Finy P."/>
            <person name="Geml J."/>
            <person name="Haridas S."/>
            <person name="Hughes K."/>
            <person name="Justo A."/>
            <person name="Karasinski D."/>
            <person name="Kautmanova I."/>
            <person name="Kiss B."/>
            <person name="Kocsube S."/>
            <person name="Kotiranta H."/>
            <person name="LaButti K.M."/>
            <person name="Lechner B.E."/>
            <person name="Liimatainen K."/>
            <person name="Lipzen A."/>
            <person name="Lukacs Z."/>
            <person name="Mihaltcheva S."/>
            <person name="Morgado L.N."/>
            <person name="Niskanen T."/>
            <person name="Noordeloos M.E."/>
            <person name="Ohm R.A."/>
            <person name="Ortiz-Santana B."/>
            <person name="Ovrebo C."/>
            <person name="Racz N."/>
            <person name="Riley R."/>
            <person name="Savchenko A."/>
            <person name="Shiryaev A."/>
            <person name="Soop K."/>
            <person name="Spirin V."/>
            <person name="Szebenyi C."/>
            <person name="Tomsovsky M."/>
            <person name="Tulloss R.E."/>
            <person name="Uehling J."/>
            <person name="Grigoriev I.V."/>
            <person name="Vagvolgyi C."/>
            <person name="Papp T."/>
            <person name="Martin F.M."/>
            <person name="Miettinen O."/>
            <person name="Hibbett D.S."/>
            <person name="Nagy L.G."/>
        </authorList>
    </citation>
    <scope>NUCLEOTIDE SEQUENCE [LARGE SCALE GENOMIC DNA]</scope>
    <source>
        <strain evidence="1 2">OMC1185</strain>
    </source>
</reference>
<evidence type="ECO:0000313" key="1">
    <source>
        <dbReference type="EMBL" id="TFK47058.1"/>
    </source>
</evidence>
<evidence type="ECO:0000313" key="2">
    <source>
        <dbReference type="Proteomes" id="UP000305948"/>
    </source>
</evidence>
<dbReference type="AlphaFoldDB" id="A0A5C3MTG3"/>
<name>A0A5C3MTG3_9AGAM</name>
<proteinExistence type="predicted"/>
<organism evidence="1 2">
    <name type="scientific">Heliocybe sulcata</name>
    <dbReference type="NCBI Taxonomy" id="5364"/>
    <lineage>
        <taxon>Eukaryota</taxon>
        <taxon>Fungi</taxon>
        <taxon>Dikarya</taxon>
        <taxon>Basidiomycota</taxon>
        <taxon>Agaricomycotina</taxon>
        <taxon>Agaricomycetes</taxon>
        <taxon>Gloeophyllales</taxon>
        <taxon>Gloeophyllaceae</taxon>
        <taxon>Heliocybe</taxon>
    </lineage>
</organism>
<keyword evidence="2" id="KW-1185">Reference proteome</keyword>
<accession>A0A5C3MTG3</accession>
<sequence>MDVLPVEIIDRISAFACCDGGPTASSLRSASRMLHAVTERHKFHTVAITSSRQTLLFHDTLRDALASGRAAVRHLFITVNEQVDGGVTHAAKDIVALAAPTLETLTCVVESVPSTYPMYYPILSTTSFPRLTHLTFRHPHLLTYSKPLIHPGMAIRFPKLRYLHVAYACPVSTLTAHMVTSAITSRSGSSLTNIRLSGIAIRGTSTGALDNPVVPVLRVMLGLDSVRHLPATPPSVRSYVIEPHYTPRMFMASWEEADIRETLDEVIRENEDSGGIRLVLLPPVVHEAHWADDKSVKDWTAEWLESQGCEA</sequence>
<dbReference type="Proteomes" id="UP000305948">
    <property type="component" value="Unassembled WGS sequence"/>
</dbReference>